<accession>A0A834YV95</accession>
<name>A0A834YV95_TETSI</name>
<comment type="caution">
    <text evidence="2">The sequence shown here is derived from an EMBL/GenBank/DDBJ whole genome shotgun (WGS) entry which is preliminary data.</text>
</comment>
<evidence type="ECO:0000259" key="1">
    <source>
        <dbReference type="Pfam" id="PF20241"/>
    </source>
</evidence>
<dbReference type="OrthoDB" id="1602268at2759"/>
<organism evidence="2 3">
    <name type="scientific">Tetracentron sinense</name>
    <name type="common">Spur-leaf</name>
    <dbReference type="NCBI Taxonomy" id="13715"/>
    <lineage>
        <taxon>Eukaryota</taxon>
        <taxon>Viridiplantae</taxon>
        <taxon>Streptophyta</taxon>
        <taxon>Embryophyta</taxon>
        <taxon>Tracheophyta</taxon>
        <taxon>Spermatophyta</taxon>
        <taxon>Magnoliopsida</taxon>
        <taxon>Trochodendrales</taxon>
        <taxon>Trochodendraceae</taxon>
        <taxon>Tetracentron</taxon>
    </lineage>
</organism>
<dbReference type="InterPro" id="IPR046533">
    <property type="entry name" value="DUF6598"/>
</dbReference>
<dbReference type="Proteomes" id="UP000655225">
    <property type="component" value="Unassembled WGS sequence"/>
</dbReference>
<sequence>MEPPLPKDPPLPEELNVGEALDIKDTKSKQRTYSEPMVEVFSVSIMDIVGDLYGTITISDGIDSQFLYNRKREESESVLPGDTALLTGPAPPFLGYDSINIDVDLMDKDIDLPLVGSTGALSPQMCITSVLHRFIPCGGGYSGGYAHYRRWRSPCPCFWND</sequence>
<gene>
    <name evidence="2" type="ORF">HHK36_018916</name>
</gene>
<feature type="domain" description="DUF6598" evidence="1">
    <location>
        <begin position="37"/>
        <end position="110"/>
    </location>
</feature>
<dbReference type="EMBL" id="JABCRI010000013">
    <property type="protein sequence ID" value="KAF8394977.1"/>
    <property type="molecule type" value="Genomic_DNA"/>
</dbReference>
<protein>
    <recommendedName>
        <fullName evidence="1">DUF6598 domain-containing protein</fullName>
    </recommendedName>
</protein>
<reference evidence="2 3" key="1">
    <citation type="submission" date="2020-04" db="EMBL/GenBank/DDBJ databases">
        <title>Plant Genome Project.</title>
        <authorList>
            <person name="Zhang R.-G."/>
        </authorList>
    </citation>
    <scope>NUCLEOTIDE SEQUENCE [LARGE SCALE GENOMIC DNA]</scope>
    <source>
        <strain evidence="2">YNK0</strain>
        <tissue evidence="2">Leaf</tissue>
    </source>
</reference>
<evidence type="ECO:0000313" key="3">
    <source>
        <dbReference type="Proteomes" id="UP000655225"/>
    </source>
</evidence>
<dbReference type="Pfam" id="PF20241">
    <property type="entry name" value="DUF6598"/>
    <property type="match status" value="1"/>
</dbReference>
<dbReference type="AlphaFoldDB" id="A0A834YV95"/>
<proteinExistence type="predicted"/>
<evidence type="ECO:0000313" key="2">
    <source>
        <dbReference type="EMBL" id="KAF8394977.1"/>
    </source>
</evidence>
<keyword evidence="3" id="KW-1185">Reference proteome</keyword>